<dbReference type="SMART" id="SM00448">
    <property type="entry name" value="REC"/>
    <property type="match status" value="1"/>
</dbReference>
<keyword evidence="7" id="KW-1185">Reference proteome</keyword>
<feature type="domain" description="Response regulatory" evidence="5">
    <location>
        <begin position="22"/>
        <end position="143"/>
    </location>
</feature>
<dbReference type="InterPro" id="IPR058245">
    <property type="entry name" value="NreC/VraR/RcsB-like_REC"/>
</dbReference>
<gene>
    <name evidence="6" type="ORF">GCM10017786_08070</name>
</gene>
<evidence type="ECO:0000256" key="1">
    <source>
        <dbReference type="ARBA" id="ARBA00022553"/>
    </source>
</evidence>
<dbReference type="InterPro" id="IPR000792">
    <property type="entry name" value="Tscrpt_reg_LuxR_C"/>
</dbReference>
<dbReference type="CDD" id="cd17535">
    <property type="entry name" value="REC_NarL-like"/>
    <property type="match status" value="1"/>
</dbReference>
<dbReference type="PROSITE" id="PS50043">
    <property type="entry name" value="HTH_LUXR_2"/>
    <property type="match status" value="1"/>
</dbReference>
<dbReference type="PANTHER" id="PTHR43214">
    <property type="entry name" value="TWO-COMPONENT RESPONSE REGULATOR"/>
    <property type="match status" value="1"/>
</dbReference>
<dbReference type="InterPro" id="IPR011006">
    <property type="entry name" value="CheY-like_superfamily"/>
</dbReference>
<feature type="domain" description="HTH luxR-type" evidence="4">
    <location>
        <begin position="164"/>
        <end position="229"/>
    </location>
</feature>
<accession>A0ABQ3IGB3</accession>
<name>A0ABQ3IGB3_9PSEU</name>
<evidence type="ECO:0000256" key="2">
    <source>
        <dbReference type="ARBA" id="ARBA00023125"/>
    </source>
</evidence>
<dbReference type="EMBL" id="BNAU01000001">
    <property type="protein sequence ID" value="GHE80362.1"/>
    <property type="molecule type" value="Genomic_DNA"/>
</dbReference>
<organism evidence="6 7">
    <name type="scientific">Amycolatopsis deserti</name>
    <dbReference type="NCBI Taxonomy" id="185696"/>
    <lineage>
        <taxon>Bacteria</taxon>
        <taxon>Bacillati</taxon>
        <taxon>Actinomycetota</taxon>
        <taxon>Actinomycetes</taxon>
        <taxon>Pseudonocardiales</taxon>
        <taxon>Pseudonocardiaceae</taxon>
        <taxon>Amycolatopsis</taxon>
    </lineage>
</organism>
<dbReference type="InterPro" id="IPR001789">
    <property type="entry name" value="Sig_transdc_resp-reg_receiver"/>
</dbReference>
<dbReference type="Pfam" id="PF00196">
    <property type="entry name" value="GerE"/>
    <property type="match status" value="1"/>
</dbReference>
<dbReference type="PROSITE" id="PS50110">
    <property type="entry name" value="RESPONSE_REGULATORY"/>
    <property type="match status" value="1"/>
</dbReference>
<dbReference type="GO" id="GO:0003677">
    <property type="term" value="F:DNA binding"/>
    <property type="evidence" value="ECO:0007669"/>
    <property type="project" value="UniProtKB-KW"/>
</dbReference>
<proteinExistence type="predicted"/>
<dbReference type="Proteomes" id="UP000605897">
    <property type="component" value="Unassembled WGS sequence"/>
</dbReference>
<dbReference type="InterPro" id="IPR016032">
    <property type="entry name" value="Sig_transdc_resp-reg_C-effctor"/>
</dbReference>
<sequence>MDAPGREAGPGIVTEHKTRRVRVLIVDDHAVVRRGIRAYLEVLDDMEVVAEAGDGQDALDKLETMAAHRELPDVVLLDLLMPKVDGSAATAKITKTYPGVRVVVLTSFGEMERVHAALANGASGYLLKSAGPAEVAAAIQAAARDDVFLDPAVARRLTQEMVSPPTGLSALTERERAVLALVATGKSNKAIADELVISERTARTHVSNVLRKLQLTSRTQAALVAVREGLVPPQT</sequence>
<dbReference type="PANTHER" id="PTHR43214:SF43">
    <property type="entry name" value="TWO-COMPONENT RESPONSE REGULATOR"/>
    <property type="match status" value="1"/>
</dbReference>
<comment type="caution">
    <text evidence="6">The sequence shown here is derived from an EMBL/GenBank/DDBJ whole genome shotgun (WGS) entry which is preliminary data.</text>
</comment>
<evidence type="ECO:0000259" key="5">
    <source>
        <dbReference type="PROSITE" id="PS50110"/>
    </source>
</evidence>
<feature type="modified residue" description="4-aspartylphosphate" evidence="3">
    <location>
        <position position="78"/>
    </location>
</feature>
<dbReference type="InterPro" id="IPR039420">
    <property type="entry name" value="WalR-like"/>
</dbReference>
<dbReference type="RefSeq" id="WP_191243098.1">
    <property type="nucleotide sequence ID" value="NZ_BNAU01000001.1"/>
</dbReference>
<keyword evidence="1 3" id="KW-0597">Phosphoprotein</keyword>
<reference evidence="7" key="1">
    <citation type="journal article" date="2019" name="Int. J. Syst. Evol. Microbiol.">
        <title>The Global Catalogue of Microorganisms (GCM) 10K type strain sequencing project: providing services to taxonomists for standard genome sequencing and annotation.</title>
        <authorList>
            <consortium name="The Broad Institute Genomics Platform"/>
            <consortium name="The Broad Institute Genome Sequencing Center for Infectious Disease"/>
            <person name="Wu L."/>
            <person name="Ma J."/>
        </authorList>
    </citation>
    <scope>NUCLEOTIDE SEQUENCE [LARGE SCALE GENOMIC DNA]</scope>
    <source>
        <strain evidence="7">CGMCC 4.7677</strain>
    </source>
</reference>
<dbReference type="Gene3D" id="3.40.50.2300">
    <property type="match status" value="1"/>
</dbReference>
<keyword evidence="2 6" id="KW-0238">DNA-binding</keyword>
<dbReference type="SUPFAM" id="SSF46894">
    <property type="entry name" value="C-terminal effector domain of the bipartite response regulators"/>
    <property type="match status" value="1"/>
</dbReference>
<protein>
    <submittedName>
        <fullName evidence="6">DNA-binding response regulator</fullName>
    </submittedName>
</protein>
<dbReference type="PRINTS" id="PR00038">
    <property type="entry name" value="HTHLUXR"/>
</dbReference>
<evidence type="ECO:0000313" key="7">
    <source>
        <dbReference type="Proteomes" id="UP000605897"/>
    </source>
</evidence>
<dbReference type="SUPFAM" id="SSF52172">
    <property type="entry name" value="CheY-like"/>
    <property type="match status" value="1"/>
</dbReference>
<dbReference type="SMART" id="SM00421">
    <property type="entry name" value="HTH_LUXR"/>
    <property type="match status" value="1"/>
</dbReference>
<dbReference type="Pfam" id="PF00072">
    <property type="entry name" value="Response_reg"/>
    <property type="match status" value="1"/>
</dbReference>
<dbReference type="CDD" id="cd06170">
    <property type="entry name" value="LuxR_C_like"/>
    <property type="match status" value="1"/>
</dbReference>
<evidence type="ECO:0000313" key="6">
    <source>
        <dbReference type="EMBL" id="GHE80362.1"/>
    </source>
</evidence>
<evidence type="ECO:0000259" key="4">
    <source>
        <dbReference type="PROSITE" id="PS50043"/>
    </source>
</evidence>
<evidence type="ECO:0000256" key="3">
    <source>
        <dbReference type="PROSITE-ProRule" id="PRU00169"/>
    </source>
</evidence>